<evidence type="ECO:0000313" key="2">
    <source>
        <dbReference type="EMBL" id="MBS5686531.1"/>
    </source>
</evidence>
<dbReference type="InterPro" id="IPR001387">
    <property type="entry name" value="Cro/C1-type_HTH"/>
</dbReference>
<dbReference type="EMBL" id="JAGZAM010000001">
    <property type="protein sequence ID" value="MBS5686531.1"/>
    <property type="molecule type" value="Genomic_DNA"/>
</dbReference>
<dbReference type="CDD" id="cd00093">
    <property type="entry name" value="HTH_XRE"/>
    <property type="match status" value="1"/>
</dbReference>
<accession>A0A943FZL2</accession>
<evidence type="ECO:0000313" key="3">
    <source>
        <dbReference type="Proteomes" id="UP000733372"/>
    </source>
</evidence>
<comment type="caution">
    <text evidence="2">The sequence shown here is derived from an EMBL/GenBank/DDBJ whole genome shotgun (WGS) entry which is preliminary data.</text>
</comment>
<dbReference type="GO" id="GO:0003677">
    <property type="term" value="F:DNA binding"/>
    <property type="evidence" value="ECO:0007669"/>
    <property type="project" value="InterPro"/>
</dbReference>
<dbReference type="RefSeq" id="WP_207684549.1">
    <property type="nucleotide sequence ID" value="NZ_CP170812.1"/>
</dbReference>
<protein>
    <recommendedName>
        <fullName evidence="1">HTH cro/C1-type domain-containing protein</fullName>
    </recommendedName>
</protein>
<sequence length="74" mass="8283">MMTLNEIRKLRGMTLSEFSRKSGLSPHTARNLMGYRELYGNPRMDTMVDAARALNAVVTITPKGVTIRARKESA</sequence>
<reference evidence="2" key="1">
    <citation type="submission" date="2021-02" db="EMBL/GenBank/DDBJ databases">
        <title>Infant gut strain persistence is associated with maternal origin, phylogeny, and functional potential including surface adhesion and iron acquisition.</title>
        <authorList>
            <person name="Lou Y.C."/>
        </authorList>
    </citation>
    <scope>NUCLEOTIDE SEQUENCE</scope>
    <source>
        <strain evidence="2">L3_101_367G1_dasL3_101_367G1_metabat.metabat.26</strain>
    </source>
</reference>
<dbReference type="PROSITE" id="PS50943">
    <property type="entry name" value="HTH_CROC1"/>
    <property type="match status" value="1"/>
</dbReference>
<dbReference type="SUPFAM" id="SSF47413">
    <property type="entry name" value="lambda repressor-like DNA-binding domains"/>
    <property type="match status" value="1"/>
</dbReference>
<proteinExistence type="predicted"/>
<gene>
    <name evidence="2" type="ORF">KHW66_00205</name>
</gene>
<dbReference type="Proteomes" id="UP000733372">
    <property type="component" value="Unassembled WGS sequence"/>
</dbReference>
<dbReference type="AlphaFoldDB" id="A0A943FZL2"/>
<evidence type="ECO:0000259" key="1">
    <source>
        <dbReference type="PROSITE" id="PS50943"/>
    </source>
</evidence>
<name>A0A943FZL2_9FIRM</name>
<organism evidence="2 3">
    <name type="scientific">Faecalibacterium prausnitzii</name>
    <dbReference type="NCBI Taxonomy" id="853"/>
    <lineage>
        <taxon>Bacteria</taxon>
        <taxon>Bacillati</taxon>
        <taxon>Bacillota</taxon>
        <taxon>Clostridia</taxon>
        <taxon>Eubacteriales</taxon>
        <taxon>Oscillospiraceae</taxon>
        <taxon>Faecalibacterium</taxon>
    </lineage>
</organism>
<dbReference type="Gene3D" id="1.10.260.40">
    <property type="entry name" value="lambda repressor-like DNA-binding domains"/>
    <property type="match status" value="1"/>
</dbReference>
<dbReference type="InterPro" id="IPR010982">
    <property type="entry name" value="Lambda_DNA-bd_dom_sf"/>
</dbReference>
<feature type="domain" description="HTH cro/C1-type" evidence="1">
    <location>
        <begin position="4"/>
        <end position="26"/>
    </location>
</feature>